<keyword evidence="2" id="KW-1185">Reference proteome</keyword>
<proteinExistence type="predicted"/>
<accession>A0ACC2JA67</accession>
<gene>
    <name evidence="1" type="ORF">O1611_g9388</name>
</gene>
<organism evidence="1 2">
    <name type="scientific">Lasiodiplodia mahajangana</name>
    <dbReference type="NCBI Taxonomy" id="1108764"/>
    <lineage>
        <taxon>Eukaryota</taxon>
        <taxon>Fungi</taxon>
        <taxon>Dikarya</taxon>
        <taxon>Ascomycota</taxon>
        <taxon>Pezizomycotina</taxon>
        <taxon>Dothideomycetes</taxon>
        <taxon>Dothideomycetes incertae sedis</taxon>
        <taxon>Botryosphaeriales</taxon>
        <taxon>Botryosphaeriaceae</taxon>
        <taxon>Lasiodiplodia</taxon>
    </lineage>
</organism>
<comment type="caution">
    <text evidence="1">The sequence shown here is derived from an EMBL/GenBank/DDBJ whole genome shotgun (WGS) entry which is preliminary data.</text>
</comment>
<evidence type="ECO:0000313" key="2">
    <source>
        <dbReference type="Proteomes" id="UP001153332"/>
    </source>
</evidence>
<dbReference type="EMBL" id="JAPUUL010003175">
    <property type="protein sequence ID" value="KAJ8124254.1"/>
    <property type="molecule type" value="Genomic_DNA"/>
</dbReference>
<reference evidence="1" key="1">
    <citation type="submission" date="2022-12" db="EMBL/GenBank/DDBJ databases">
        <title>Genome Sequence of Lasiodiplodia mahajangana.</title>
        <authorList>
            <person name="Buettner E."/>
        </authorList>
    </citation>
    <scope>NUCLEOTIDE SEQUENCE</scope>
    <source>
        <strain evidence="1">VT137</strain>
    </source>
</reference>
<evidence type="ECO:0000313" key="1">
    <source>
        <dbReference type="EMBL" id="KAJ8124254.1"/>
    </source>
</evidence>
<dbReference type="Proteomes" id="UP001153332">
    <property type="component" value="Unassembled WGS sequence"/>
</dbReference>
<sequence>MRERKPNFVLNAVLPNINFGASLDFANQGHPSTSSMVAALFNGNSEYLAGLPAQYFVDVQDNALLHVAAAIHPDVESERVFAFAEPENGNTILAILRRLYPDRTFPADFQAEQDLSEIVPRKRAEELLRDMGKDSWTSLEESLRRNTEDLV</sequence>
<protein>
    <submittedName>
        <fullName evidence="1">Uncharacterized protein</fullName>
    </submittedName>
</protein>
<name>A0ACC2JA67_9PEZI</name>